<name>A0A8D8PBW0_CULPI</name>
<sequence length="186" mass="20118">MDSCTLSSADTMSLVDALDMVMLQLKLHLLFLSLTPATSTCSFGLFRPVENLHKDHLASQIVINDHLKSCSVHGTCTPGENSVPSAKVATVSTTAATTRRMCQNNGSAFRQRGQSVVDIVETIKGVNGRTGSASAGGVGSTFFFFACLPVEPPPPSWACPSCWPERIYKWHLLLLLLGSVFDLFKR</sequence>
<evidence type="ECO:0000313" key="1">
    <source>
        <dbReference type="EMBL" id="CAG6595478.1"/>
    </source>
</evidence>
<dbReference type="EMBL" id="HBUE01228395">
    <property type="protein sequence ID" value="CAG6543356.1"/>
    <property type="molecule type" value="Transcribed_RNA"/>
</dbReference>
<protein>
    <submittedName>
        <fullName evidence="1">(northern house mosquito) hypothetical protein</fullName>
    </submittedName>
</protein>
<dbReference type="EMBL" id="HBUE01335157">
    <property type="protein sequence ID" value="CAG6595478.1"/>
    <property type="molecule type" value="Transcribed_RNA"/>
</dbReference>
<accession>A0A8D8PBW0</accession>
<organism evidence="1">
    <name type="scientific">Culex pipiens</name>
    <name type="common">House mosquito</name>
    <dbReference type="NCBI Taxonomy" id="7175"/>
    <lineage>
        <taxon>Eukaryota</taxon>
        <taxon>Metazoa</taxon>
        <taxon>Ecdysozoa</taxon>
        <taxon>Arthropoda</taxon>
        <taxon>Hexapoda</taxon>
        <taxon>Insecta</taxon>
        <taxon>Pterygota</taxon>
        <taxon>Neoptera</taxon>
        <taxon>Endopterygota</taxon>
        <taxon>Diptera</taxon>
        <taxon>Nematocera</taxon>
        <taxon>Culicoidea</taxon>
        <taxon>Culicidae</taxon>
        <taxon>Culicinae</taxon>
        <taxon>Culicini</taxon>
        <taxon>Culex</taxon>
        <taxon>Culex</taxon>
    </lineage>
</organism>
<dbReference type="AlphaFoldDB" id="A0A8D8PBW0"/>
<proteinExistence type="predicted"/>
<reference evidence="1" key="1">
    <citation type="submission" date="2021-05" db="EMBL/GenBank/DDBJ databases">
        <authorList>
            <person name="Alioto T."/>
            <person name="Alioto T."/>
            <person name="Gomez Garrido J."/>
        </authorList>
    </citation>
    <scope>NUCLEOTIDE SEQUENCE</scope>
</reference>